<keyword evidence="3" id="KW-1185">Reference proteome</keyword>
<dbReference type="PANTHER" id="PTHR37466:SF1">
    <property type="entry name" value="SLR1628 PROTEIN"/>
    <property type="match status" value="1"/>
</dbReference>
<proteinExistence type="predicted"/>
<evidence type="ECO:0000256" key="1">
    <source>
        <dbReference type="SAM" id="SignalP"/>
    </source>
</evidence>
<comment type="caution">
    <text evidence="2">The sequence shown here is derived from an EMBL/GenBank/DDBJ whole genome shotgun (WGS) entry which is preliminary data.</text>
</comment>
<dbReference type="EMBL" id="JAOPGA020000651">
    <property type="protein sequence ID" value="KAL0480284.1"/>
    <property type="molecule type" value="Genomic_DNA"/>
</dbReference>
<name>A0AAW2YUH1_9EUKA</name>
<dbReference type="Proteomes" id="UP001431209">
    <property type="component" value="Unassembled WGS sequence"/>
</dbReference>
<dbReference type="InterPro" id="IPR018714">
    <property type="entry name" value="DUF2237"/>
</dbReference>
<dbReference type="Pfam" id="PF09996">
    <property type="entry name" value="DUF2237"/>
    <property type="match status" value="1"/>
</dbReference>
<evidence type="ECO:0000313" key="3">
    <source>
        <dbReference type="Proteomes" id="UP001431209"/>
    </source>
</evidence>
<dbReference type="AlphaFoldDB" id="A0AAW2YUH1"/>
<dbReference type="Gene3D" id="3.30.56.110">
    <property type="entry name" value="Protein of unknown function DUF2237"/>
    <property type="match status" value="1"/>
</dbReference>
<accession>A0AAW2YUH1</accession>
<reference evidence="2 3" key="1">
    <citation type="submission" date="2024-03" db="EMBL/GenBank/DDBJ databases">
        <title>The Acrasis kona genome and developmental transcriptomes reveal deep origins of eukaryotic multicellular pathways.</title>
        <authorList>
            <person name="Sheikh S."/>
            <person name="Fu C.-J."/>
            <person name="Brown M.W."/>
            <person name="Baldauf S.L."/>
        </authorList>
    </citation>
    <scope>NUCLEOTIDE SEQUENCE [LARGE SCALE GENOMIC DNA]</scope>
    <source>
        <strain evidence="2 3">ATCC MYA-3509</strain>
    </source>
</reference>
<organism evidence="2 3">
    <name type="scientific">Acrasis kona</name>
    <dbReference type="NCBI Taxonomy" id="1008807"/>
    <lineage>
        <taxon>Eukaryota</taxon>
        <taxon>Discoba</taxon>
        <taxon>Heterolobosea</taxon>
        <taxon>Tetramitia</taxon>
        <taxon>Eutetramitia</taxon>
        <taxon>Acrasidae</taxon>
        <taxon>Acrasis</taxon>
    </lineage>
</organism>
<evidence type="ECO:0000313" key="2">
    <source>
        <dbReference type="EMBL" id="KAL0480284.1"/>
    </source>
</evidence>
<keyword evidence="1" id="KW-0732">Signal</keyword>
<gene>
    <name evidence="2" type="ORF">AKO1_007070</name>
</gene>
<protein>
    <submittedName>
        <fullName evidence="2">AbcG7</fullName>
    </submittedName>
</protein>
<feature type="chain" id="PRO_5043923974" evidence="1">
    <location>
        <begin position="22"/>
        <end position="148"/>
    </location>
</feature>
<feature type="signal peptide" evidence="1">
    <location>
        <begin position="1"/>
        <end position="21"/>
    </location>
</feature>
<sequence>MISKALIVLLITFINITLVMASNNVLGNKLQLCSSDPLTGFDRSGYCNTGPNDRGKHTVCSQVTQKFLEYSKARGNDLMTPHPDAKFPGLKDGDKWCLCVSRWIEAKDAGLAPPVFLESSHENVLDSISLEEFRKYSGGSKAESSDEL</sequence>
<dbReference type="PANTHER" id="PTHR37466">
    <property type="entry name" value="SLR1628 PROTEIN"/>
    <property type="match status" value="1"/>
</dbReference>